<proteinExistence type="predicted"/>
<dbReference type="AlphaFoldDB" id="A0A097QSS5"/>
<sequence>MTEWTFSDHNLIQKDVVQILRFYGFTAQEETPARIPEGGYGRTDVVGKKGHITIGVEIVDSGDVARDAKKLVMNGYTYKYIIVLRPSKHVDKILVDGEIVKVLDPTSFEHELRRDLRIPPTHPYFRGGLQQEPEIEIENIASSILQEIRDELYDIGLEMYEKDVFDALRRVYISGELQAEKRVGYNPAARMPGEYQTVNIPPEVLAILEKLQLVNTQRVGTGYSRKLVLFPNERGREAGHAIVTKTISKYQDELGRLIQNYGSQIWIVLMGSLSTRYPGQDDFYISYPINPMRKLYDGVLYKPEPYEKNPLKIMKSIYIGRSSYIRLTSPSIALFTKFVAYTTLRDFALSLFEELERFGLAIKDYLYDSRWHPIEEVYKAPRELFEFFISRTKEPPQLAYYAQKLSAYYVIARVSEIVHAQTARRTYEELLQILELPETAVAEVLADMNRLGITSRLVTRPDAAPFIVLNKKAFEKYLTDKITEIAKYV</sequence>
<dbReference type="HOGENOM" id="CLU_553931_0_0_2"/>
<dbReference type="KEGG" id="teu:TEU_03635"/>
<organism evidence="1 2">
    <name type="scientific">Thermococcus eurythermalis</name>
    <dbReference type="NCBI Taxonomy" id="1505907"/>
    <lineage>
        <taxon>Archaea</taxon>
        <taxon>Methanobacteriati</taxon>
        <taxon>Methanobacteriota</taxon>
        <taxon>Thermococci</taxon>
        <taxon>Thermococcales</taxon>
        <taxon>Thermococcaceae</taxon>
        <taxon>Thermococcus</taxon>
    </lineage>
</organism>
<evidence type="ECO:0000313" key="1">
    <source>
        <dbReference type="EMBL" id="AIU69511.1"/>
    </source>
</evidence>
<dbReference type="EMBL" id="CP008887">
    <property type="protein sequence ID" value="AIU69511.1"/>
    <property type="molecule type" value="Genomic_DNA"/>
</dbReference>
<evidence type="ECO:0000313" key="2">
    <source>
        <dbReference type="Proteomes" id="UP000029980"/>
    </source>
</evidence>
<gene>
    <name evidence="1" type="ORF">TEU_03635</name>
</gene>
<keyword evidence="2" id="KW-1185">Reference proteome</keyword>
<protein>
    <submittedName>
        <fullName evidence="1">Uncharacterized protein</fullName>
    </submittedName>
</protein>
<reference evidence="1 2" key="1">
    <citation type="journal article" date="2015" name="Int. J. Syst. Evol. Microbiol.">
        <title>Thermococcus eurythermalis sp. nov., a conditional piezophilic hyperthermophilic archaeon with a wide temperature range isolated from an oil-immersed chimney in the Guaymas Basin.</title>
        <authorList>
            <person name="Zhao W."/>
            <person name="Zeng X."/>
            <person name="Xiao X."/>
        </authorList>
    </citation>
    <scope>NUCLEOTIDE SEQUENCE [LARGE SCALE GENOMIC DNA]</scope>
    <source>
        <strain evidence="1 2">A501</strain>
    </source>
</reference>
<accession>A0A097QSS5</accession>
<dbReference type="Proteomes" id="UP000029980">
    <property type="component" value="Chromosome"/>
</dbReference>
<name>A0A097QSS5_9EURY</name>